<evidence type="ECO:0000313" key="1">
    <source>
        <dbReference type="EMBL" id="GBP88404.1"/>
    </source>
</evidence>
<organism evidence="1 2">
    <name type="scientific">Eumeta variegata</name>
    <name type="common">Bagworm moth</name>
    <name type="synonym">Eumeta japonica</name>
    <dbReference type="NCBI Taxonomy" id="151549"/>
    <lineage>
        <taxon>Eukaryota</taxon>
        <taxon>Metazoa</taxon>
        <taxon>Ecdysozoa</taxon>
        <taxon>Arthropoda</taxon>
        <taxon>Hexapoda</taxon>
        <taxon>Insecta</taxon>
        <taxon>Pterygota</taxon>
        <taxon>Neoptera</taxon>
        <taxon>Endopterygota</taxon>
        <taxon>Lepidoptera</taxon>
        <taxon>Glossata</taxon>
        <taxon>Ditrysia</taxon>
        <taxon>Tineoidea</taxon>
        <taxon>Psychidae</taxon>
        <taxon>Oiketicinae</taxon>
        <taxon>Eumeta</taxon>
    </lineage>
</organism>
<protein>
    <submittedName>
        <fullName evidence="1">Uncharacterized protein</fullName>
    </submittedName>
</protein>
<keyword evidence="2" id="KW-1185">Reference proteome</keyword>
<proteinExistence type="predicted"/>
<evidence type="ECO:0000313" key="2">
    <source>
        <dbReference type="Proteomes" id="UP000299102"/>
    </source>
</evidence>
<reference evidence="1 2" key="1">
    <citation type="journal article" date="2019" name="Commun. Biol.">
        <title>The bagworm genome reveals a unique fibroin gene that provides high tensile strength.</title>
        <authorList>
            <person name="Kono N."/>
            <person name="Nakamura H."/>
            <person name="Ohtoshi R."/>
            <person name="Tomita M."/>
            <person name="Numata K."/>
            <person name="Arakawa K."/>
        </authorList>
    </citation>
    <scope>NUCLEOTIDE SEQUENCE [LARGE SCALE GENOMIC DNA]</scope>
</reference>
<dbReference type="AlphaFoldDB" id="A0A4C1ZMV2"/>
<dbReference type="Proteomes" id="UP000299102">
    <property type="component" value="Unassembled WGS sequence"/>
</dbReference>
<gene>
    <name evidence="1" type="ORF">EVAR_71169_1</name>
</gene>
<accession>A0A4C1ZMV2</accession>
<sequence>MPTLPAILTARLRACESRALNRLPRYSAPAWDLSGGVRGGRAGSGRLPGSCLLILGPLLPTTPAGPTD</sequence>
<name>A0A4C1ZMV2_EUMVA</name>
<comment type="caution">
    <text evidence="1">The sequence shown here is derived from an EMBL/GenBank/DDBJ whole genome shotgun (WGS) entry which is preliminary data.</text>
</comment>
<dbReference type="EMBL" id="BGZK01001930">
    <property type="protein sequence ID" value="GBP88404.1"/>
    <property type="molecule type" value="Genomic_DNA"/>
</dbReference>